<accession>A0A5B9MH60</accession>
<dbReference type="Gene3D" id="2.60.120.560">
    <property type="entry name" value="Exo-inulinase, domain 1"/>
    <property type="match status" value="1"/>
</dbReference>
<evidence type="ECO:0008006" key="3">
    <source>
        <dbReference type="Google" id="ProtNLM"/>
    </source>
</evidence>
<evidence type="ECO:0000313" key="2">
    <source>
        <dbReference type="Proteomes" id="UP000321353"/>
    </source>
</evidence>
<proteinExistence type="predicted"/>
<dbReference type="EMBL" id="CP036264">
    <property type="protein sequence ID" value="QEF99320.1"/>
    <property type="molecule type" value="Genomic_DNA"/>
</dbReference>
<dbReference type="KEGG" id="smam:Mal15_33840"/>
<name>A0A5B9MH60_9BACT</name>
<dbReference type="InterPro" id="IPR013320">
    <property type="entry name" value="ConA-like_dom_sf"/>
</dbReference>
<evidence type="ECO:0000313" key="1">
    <source>
        <dbReference type="EMBL" id="QEF99320.1"/>
    </source>
</evidence>
<organism evidence="1 2">
    <name type="scientific">Stieleria maiorica</name>
    <dbReference type="NCBI Taxonomy" id="2795974"/>
    <lineage>
        <taxon>Bacteria</taxon>
        <taxon>Pseudomonadati</taxon>
        <taxon>Planctomycetota</taxon>
        <taxon>Planctomycetia</taxon>
        <taxon>Pirellulales</taxon>
        <taxon>Pirellulaceae</taxon>
        <taxon>Stieleria</taxon>
    </lineage>
</organism>
<protein>
    <recommendedName>
        <fullName evidence="3">Laminin G domain protein</fullName>
    </recommendedName>
</protein>
<sequence>MPTAPVCRARVICPRTSTLCPRRVTPLIASLSVLILAVVVGGGRIAGAEEPAFSDDFESGTERWEMLDPNTWKHGERDGSMTIEITDRSSEYKPPVRSPLHVALVKNLELGSFEINFRVKSTKDTGNHRDCCVFFNYRDDQHFYYVHLGARPDPHSGQIMIVNEAPRLALTDNQRETPWDDQWHRVKLVRDVQTGRIAIFFDDMSKPHMEVFDKTFTGGRIGLGSFDDLNAFDDVVVHAR</sequence>
<keyword evidence="2" id="KW-1185">Reference proteome</keyword>
<reference evidence="1 2" key="1">
    <citation type="submission" date="2019-02" db="EMBL/GenBank/DDBJ databases">
        <title>Planctomycetal bacteria perform biofilm scaping via a novel small molecule.</title>
        <authorList>
            <person name="Jeske O."/>
            <person name="Boedeker C."/>
            <person name="Wiegand S."/>
            <person name="Breitling P."/>
            <person name="Kallscheuer N."/>
            <person name="Jogler M."/>
            <person name="Rohde M."/>
            <person name="Petersen J."/>
            <person name="Medema M.H."/>
            <person name="Surup F."/>
            <person name="Jogler C."/>
        </authorList>
    </citation>
    <scope>NUCLEOTIDE SEQUENCE [LARGE SCALE GENOMIC DNA]</scope>
    <source>
        <strain evidence="1 2">Mal15</strain>
    </source>
</reference>
<gene>
    <name evidence="1" type="ORF">Mal15_33840</name>
</gene>
<dbReference type="AlphaFoldDB" id="A0A5B9MH60"/>
<dbReference type="SUPFAM" id="SSF49899">
    <property type="entry name" value="Concanavalin A-like lectins/glucanases"/>
    <property type="match status" value="1"/>
</dbReference>
<dbReference type="Proteomes" id="UP000321353">
    <property type="component" value="Chromosome"/>
</dbReference>